<name>A0ABR1E8Z8_NECAM</name>
<comment type="caution">
    <text evidence="1">The sequence shown here is derived from an EMBL/GenBank/DDBJ whole genome shotgun (WGS) entry which is preliminary data.</text>
</comment>
<keyword evidence="2" id="KW-1185">Reference proteome</keyword>
<evidence type="ECO:0000313" key="1">
    <source>
        <dbReference type="EMBL" id="KAK6758231.1"/>
    </source>
</evidence>
<gene>
    <name evidence="1" type="primary">Necator_chrV.g20614</name>
    <name evidence="1" type="ORF">RB195_015821</name>
</gene>
<protein>
    <submittedName>
        <fullName evidence="1">Uncharacterized protein</fullName>
    </submittedName>
</protein>
<dbReference type="EMBL" id="JAVFWL010000005">
    <property type="protein sequence ID" value="KAK6758231.1"/>
    <property type="molecule type" value="Genomic_DNA"/>
</dbReference>
<evidence type="ECO:0000313" key="2">
    <source>
        <dbReference type="Proteomes" id="UP001303046"/>
    </source>
</evidence>
<reference evidence="1 2" key="1">
    <citation type="submission" date="2023-08" db="EMBL/GenBank/DDBJ databases">
        <title>A Necator americanus chromosomal reference genome.</title>
        <authorList>
            <person name="Ilik V."/>
            <person name="Petrzelkova K.J."/>
            <person name="Pardy F."/>
            <person name="Fuh T."/>
            <person name="Niatou-Singa F.S."/>
            <person name="Gouil Q."/>
            <person name="Baker L."/>
            <person name="Ritchie M.E."/>
            <person name="Jex A.R."/>
            <person name="Gazzola D."/>
            <person name="Li H."/>
            <person name="Toshio Fujiwara R."/>
            <person name="Zhan B."/>
            <person name="Aroian R.V."/>
            <person name="Pafco B."/>
            <person name="Schwarz E.M."/>
        </authorList>
    </citation>
    <scope>NUCLEOTIDE SEQUENCE [LARGE SCALE GENOMIC DNA]</scope>
    <source>
        <strain evidence="1 2">Aroian</strain>
        <tissue evidence="1">Whole animal</tissue>
    </source>
</reference>
<dbReference type="Proteomes" id="UP001303046">
    <property type="component" value="Unassembled WGS sequence"/>
</dbReference>
<organism evidence="1 2">
    <name type="scientific">Necator americanus</name>
    <name type="common">Human hookworm</name>
    <dbReference type="NCBI Taxonomy" id="51031"/>
    <lineage>
        <taxon>Eukaryota</taxon>
        <taxon>Metazoa</taxon>
        <taxon>Ecdysozoa</taxon>
        <taxon>Nematoda</taxon>
        <taxon>Chromadorea</taxon>
        <taxon>Rhabditida</taxon>
        <taxon>Rhabditina</taxon>
        <taxon>Rhabditomorpha</taxon>
        <taxon>Strongyloidea</taxon>
        <taxon>Ancylostomatidae</taxon>
        <taxon>Bunostominae</taxon>
        <taxon>Necator</taxon>
    </lineage>
</organism>
<accession>A0ABR1E8Z8</accession>
<sequence length="91" mass="9656">MGKKPLLTPFTAEVSAGPVSMPTASSALSAAGRSTGRNVDATKTSTKKIEGSAGYRKTIQIHISLNWWVKIPSTTRCANNAYQSAWDSPCV</sequence>
<proteinExistence type="predicted"/>